<comment type="caution">
    <text evidence="2">The sequence shown here is derived from an EMBL/GenBank/DDBJ whole genome shotgun (WGS) entry which is preliminary data.</text>
</comment>
<gene>
    <name evidence="2" type="ORF">IW261DRAFT_1572420</name>
</gene>
<name>A0AA39TZR5_9AGAR</name>
<feature type="region of interest" description="Disordered" evidence="1">
    <location>
        <begin position="279"/>
        <end position="308"/>
    </location>
</feature>
<organism evidence="2 3">
    <name type="scientific">Armillaria novae-zelandiae</name>
    <dbReference type="NCBI Taxonomy" id="153914"/>
    <lineage>
        <taxon>Eukaryota</taxon>
        <taxon>Fungi</taxon>
        <taxon>Dikarya</taxon>
        <taxon>Basidiomycota</taxon>
        <taxon>Agaricomycotina</taxon>
        <taxon>Agaricomycetes</taxon>
        <taxon>Agaricomycetidae</taxon>
        <taxon>Agaricales</taxon>
        <taxon>Marasmiineae</taxon>
        <taxon>Physalacriaceae</taxon>
        <taxon>Armillaria</taxon>
    </lineage>
</organism>
<dbReference type="EMBL" id="JAUEPR010000055">
    <property type="protein sequence ID" value="KAK0471043.1"/>
    <property type="molecule type" value="Genomic_DNA"/>
</dbReference>
<evidence type="ECO:0000313" key="2">
    <source>
        <dbReference type="EMBL" id="KAK0471043.1"/>
    </source>
</evidence>
<reference evidence="2" key="1">
    <citation type="submission" date="2023-06" db="EMBL/GenBank/DDBJ databases">
        <authorList>
            <consortium name="Lawrence Berkeley National Laboratory"/>
            <person name="Ahrendt S."/>
            <person name="Sahu N."/>
            <person name="Indic B."/>
            <person name="Wong-Bajracharya J."/>
            <person name="Merenyi Z."/>
            <person name="Ke H.-M."/>
            <person name="Monk M."/>
            <person name="Kocsube S."/>
            <person name="Drula E."/>
            <person name="Lipzen A."/>
            <person name="Balint B."/>
            <person name="Henrissat B."/>
            <person name="Andreopoulos B."/>
            <person name="Martin F.M."/>
            <person name="Harder C.B."/>
            <person name="Rigling D."/>
            <person name="Ford K.L."/>
            <person name="Foster G.D."/>
            <person name="Pangilinan J."/>
            <person name="Papanicolaou A."/>
            <person name="Barry K."/>
            <person name="LaButti K."/>
            <person name="Viragh M."/>
            <person name="Koriabine M."/>
            <person name="Yan M."/>
            <person name="Riley R."/>
            <person name="Champramary S."/>
            <person name="Plett K.L."/>
            <person name="Tsai I.J."/>
            <person name="Slot J."/>
            <person name="Sipos G."/>
            <person name="Plett J."/>
            <person name="Nagy L.G."/>
            <person name="Grigoriev I.V."/>
        </authorList>
    </citation>
    <scope>NUCLEOTIDE SEQUENCE</scope>
    <source>
        <strain evidence="2">ICMP 16352</strain>
    </source>
</reference>
<dbReference type="Proteomes" id="UP001175227">
    <property type="component" value="Unassembled WGS sequence"/>
</dbReference>
<evidence type="ECO:0000256" key="1">
    <source>
        <dbReference type="SAM" id="MobiDB-lite"/>
    </source>
</evidence>
<sequence>MTVIVFPPKPPALSKLVARLERLQSLTLPKSVTEAAIGFWFCEAKDLETLISIYYADFCQNIQFKCFTSHLKQYLHVDKPGIRLPIDFQAETNLTNVDPWDDSPEGDWDKPPNLESLAARQGTLKDAQNKECVYIGLKVECTNCTHHWGRGYIGGIPDCNMLAFPFQGKPEENVDSILAKIDALTLSAAPYGPISAGATTSDASCAQEVEDSACSYVALNWCQLTFDGPETLPSLVASCNTLFSCIEVNTWELLALLKVRATLTAKYRIVHAKLEEKCAEPGSSFGPPPPLDNVHIKTNSKGKEPSWW</sequence>
<evidence type="ECO:0000313" key="3">
    <source>
        <dbReference type="Proteomes" id="UP001175227"/>
    </source>
</evidence>
<proteinExistence type="predicted"/>
<accession>A0AA39TZR5</accession>
<dbReference type="AlphaFoldDB" id="A0AA39TZR5"/>
<protein>
    <submittedName>
        <fullName evidence="2">Uncharacterized protein</fullName>
    </submittedName>
</protein>
<keyword evidence="3" id="KW-1185">Reference proteome</keyword>